<keyword evidence="2" id="KW-1185">Reference proteome</keyword>
<reference evidence="2" key="1">
    <citation type="submission" date="2011-07" db="EMBL/GenBank/DDBJ databases">
        <authorList>
            <consortium name="Caenorhabditis brenneri Sequencing and Analysis Consortium"/>
            <person name="Wilson R.K."/>
        </authorList>
    </citation>
    <scope>NUCLEOTIDE SEQUENCE [LARGE SCALE GENOMIC DNA]</scope>
    <source>
        <strain evidence="2">PB2801</strain>
    </source>
</reference>
<evidence type="ECO:0000313" key="1">
    <source>
        <dbReference type="EMBL" id="EGT44336.1"/>
    </source>
</evidence>
<name>G0P3T5_CAEBE</name>
<accession>G0P3T5</accession>
<evidence type="ECO:0000313" key="2">
    <source>
        <dbReference type="Proteomes" id="UP000008068"/>
    </source>
</evidence>
<dbReference type="Proteomes" id="UP000008068">
    <property type="component" value="Unassembled WGS sequence"/>
</dbReference>
<proteinExistence type="predicted"/>
<gene>
    <name evidence="1" type="ORF">CAEBREN_15285</name>
</gene>
<sequence length="10" mass="1070">MKIIGGVPKQ</sequence>
<protein>
    <submittedName>
        <fullName evidence="1">Uncharacterized protein</fullName>
    </submittedName>
</protein>
<dbReference type="EMBL" id="GL380052">
    <property type="protein sequence ID" value="EGT44336.1"/>
    <property type="molecule type" value="Genomic_DNA"/>
</dbReference>
<dbReference type="InParanoid" id="G0P3T5"/>
<organism evidence="2">
    <name type="scientific">Caenorhabditis brenneri</name>
    <name type="common">Nematode worm</name>
    <dbReference type="NCBI Taxonomy" id="135651"/>
    <lineage>
        <taxon>Eukaryota</taxon>
        <taxon>Metazoa</taxon>
        <taxon>Ecdysozoa</taxon>
        <taxon>Nematoda</taxon>
        <taxon>Chromadorea</taxon>
        <taxon>Rhabditida</taxon>
        <taxon>Rhabditina</taxon>
        <taxon>Rhabditomorpha</taxon>
        <taxon>Rhabditoidea</taxon>
        <taxon>Rhabditidae</taxon>
        <taxon>Peloderinae</taxon>
        <taxon>Caenorhabditis</taxon>
    </lineage>
</organism>